<dbReference type="RefSeq" id="WP_345704083.1">
    <property type="nucleotide sequence ID" value="NZ_BAABKV010000001.1"/>
</dbReference>
<feature type="compositionally biased region" description="Basic residues" evidence="1">
    <location>
        <begin position="377"/>
        <end position="396"/>
    </location>
</feature>
<dbReference type="InterPro" id="IPR033469">
    <property type="entry name" value="CYTH-like_dom_sf"/>
</dbReference>
<dbReference type="EMBL" id="JBHTAJ010000015">
    <property type="protein sequence ID" value="MFC7180019.1"/>
    <property type="molecule type" value="Genomic_DNA"/>
</dbReference>
<dbReference type="Pfam" id="PF05235">
    <property type="entry name" value="CHAD"/>
    <property type="match status" value="1"/>
</dbReference>
<comment type="caution">
    <text evidence="3">The sequence shown here is derived from an EMBL/GenBank/DDBJ whole genome shotgun (WGS) entry which is preliminary data.</text>
</comment>
<protein>
    <submittedName>
        <fullName evidence="3">CYTH and CHAD domain-containing protein</fullName>
    </submittedName>
</protein>
<gene>
    <name evidence="3" type="ORF">ACFQMG_10660</name>
</gene>
<dbReference type="PROSITE" id="PS51708">
    <property type="entry name" value="CHAD"/>
    <property type="match status" value="1"/>
</dbReference>
<dbReference type="SMART" id="SM01118">
    <property type="entry name" value="CYTH"/>
    <property type="match status" value="1"/>
</dbReference>
<dbReference type="CDD" id="cd07374">
    <property type="entry name" value="CYTH-like_Pase"/>
    <property type="match status" value="1"/>
</dbReference>
<evidence type="ECO:0000259" key="2">
    <source>
        <dbReference type="PROSITE" id="PS51708"/>
    </source>
</evidence>
<evidence type="ECO:0000256" key="1">
    <source>
        <dbReference type="SAM" id="MobiDB-lite"/>
    </source>
</evidence>
<dbReference type="InterPro" id="IPR023577">
    <property type="entry name" value="CYTH_domain"/>
</dbReference>
<keyword evidence="4" id="KW-1185">Reference proteome</keyword>
<feature type="region of interest" description="Disordered" evidence="1">
    <location>
        <begin position="377"/>
        <end position="413"/>
    </location>
</feature>
<feature type="region of interest" description="Disordered" evidence="1">
    <location>
        <begin position="209"/>
        <end position="228"/>
    </location>
</feature>
<dbReference type="InterPro" id="IPR007899">
    <property type="entry name" value="CHAD_dom"/>
</dbReference>
<proteinExistence type="predicted"/>
<evidence type="ECO:0000313" key="3">
    <source>
        <dbReference type="EMBL" id="MFC7180019.1"/>
    </source>
</evidence>
<dbReference type="PANTHER" id="PTHR39339:SF1">
    <property type="entry name" value="CHAD DOMAIN-CONTAINING PROTEIN"/>
    <property type="match status" value="1"/>
</dbReference>
<reference evidence="4" key="1">
    <citation type="journal article" date="2019" name="Int. J. Syst. Evol. Microbiol.">
        <title>The Global Catalogue of Microorganisms (GCM) 10K type strain sequencing project: providing services to taxonomists for standard genome sequencing and annotation.</title>
        <authorList>
            <consortium name="The Broad Institute Genomics Platform"/>
            <consortium name="The Broad Institute Genome Sequencing Center for Infectious Disease"/>
            <person name="Wu L."/>
            <person name="Ma J."/>
        </authorList>
    </citation>
    <scope>NUCLEOTIDE SEQUENCE [LARGE SCALE GENOMIC DNA]</scope>
    <source>
        <strain evidence="4">CGMCC 1.12859</strain>
    </source>
</reference>
<feature type="compositionally biased region" description="Low complexity" evidence="1">
    <location>
        <begin position="146"/>
        <end position="161"/>
    </location>
</feature>
<name>A0ABW2FRX0_9ACTN</name>
<organism evidence="3 4">
    <name type="scientific">Kitasatospora paranensis</name>
    <dbReference type="NCBI Taxonomy" id="258053"/>
    <lineage>
        <taxon>Bacteria</taxon>
        <taxon>Bacillati</taxon>
        <taxon>Actinomycetota</taxon>
        <taxon>Actinomycetes</taxon>
        <taxon>Kitasatosporales</taxon>
        <taxon>Streptomycetaceae</taxon>
        <taxon>Kitasatospora</taxon>
    </lineage>
</organism>
<accession>A0ABW2FRX0</accession>
<feature type="region of interest" description="Disordered" evidence="1">
    <location>
        <begin position="142"/>
        <end position="162"/>
    </location>
</feature>
<evidence type="ECO:0000313" key="4">
    <source>
        <dbReference type="Proteomes" id="UP001596435"/>
    </source>
</evidence>
<dbReference type="InterPro" id="IPR038186">
    <property type="entry name" value="CHAD_dom_sf"/>
</dbReference>
<feature type="domain" description="CHAD" evidence="2">
    <location>
        <begin position="228"/>
        <end position="512"/>
    </location>
</feature>
<dbReference type="Gene3D" id="2.40.320.10">
    <property type="entry name" value="Hypothetical Protein Pfu-838710-001"/>
    <property type="match status" value="1"/>
</dbReference>
<dbReference type="PANTHER" id="PTHR39339">
    <property type="entry name" value="SLR1444 PROTEIN"/>
    <property type="match status" value="1"/>
</dbReference>
<dbReference type="Proteomes" id="UP001596435">
    <property type="component" value="Unassembled WGS sequence"/>
</dbReference>
<dbReference type="SMART" id="SM00880">
    <property type="entry name" value="CHAD"/>
    <property type="match status" value="1"/>
</dbReference>
<dbReference type="Pfam" id="PF01928">
    <property type="entry name" value="CYTH"/>
    <property type="match status" value="1"/>
</dbReference>
<dbReference type="Gene3D" id="1.40.20.10">
    <property type="entry name" value="CHAD domain"/>
    <property type="match status" value="1"/>
</dbReference>
<sequence length="512" mass="56021">MATVHEENERTYDGALQGRLSAASLPQVAAVRSGGTETLDAVYFDTEDLRLLRRGITLRRRAGGHDAGWHLKTPGGNGTRTEIRLPLDGGDSPPPELVARTRTDARGSALAAVAHLRTRRDLTLLVGADGRTLAEVARDTVSAELPGSSGPPARGAGRSAGDTQWVETEVELAEGDPELLDTVEAALAEHGLHLSSSPSKLGRVLRGRLPEGPDGNRAAAPARPLHPTRSLGDAVTAYLRDQVAGLRALDPAVRLDEPDSVHRMRVHVRRLRSALAAHRRILRKHATDRLDQELRWWGKVLGRARDAEVLGASLTAGADDLPADAHPARTGQLLASHFARRYDEAHAAAVEAMDSPRYFALLDALERLADDPPLRRRARKGRAQARRMLRRQRRRTTERLGSALGLPPGPKRDRALHRARKAAKRARYAAESVLPLTERRAAQLRKRMKKVQQPLGSHQDGVMREQALRALASRPSTAAPEAFGLGVLHAAQRRHQRRDLEAAARAYKRLRS</sequence>
<dbReference type="SUPFAM" id="SSF55154">
    <property type="entry name" value="CYTH-like phosphatases"/>
    <property type="match status" value="1"/>
</dbReference>